<evidence type="ECO:0000313" key="3">
    <source>
        <dbReference type="EMBL" id="KAF7493003.1"/>
    </source>
</evidence>
<evidence type="ECO:0000313" key="5">
    <source>
        <dbReference type="Proteomes" id="UP000070412"/>
    </source>
</evidence>
<dbReference type="SUPFAM" id="SSF54236">
    <property type="entry name" value="Ubiquitin-like"/>
    <property type="match status" value="1"/>
</dbReference>
<dbReference type="GO" id="GO:0005829">
    <property type="term" value="C:cytosol"/>
    <property type="evidence" value="ECO:0007669"/>
    <property type="project" value="TreeGrafter"/>
</dbReference>
<protein>
    <submittedName>
        <fullName evidence="3">Ubiquilin-1</fullName>
    </submittedName>
</protein>
<feature type="region of interest" description="Disordered" evidence="1">
    <location>
        <begin position="99"/>
        <end position="145"/>
    </location>
</feature>
<reference evidence="4" key="3">
    <citation type="submission" date="2022-06" db="UniProtKB">
        <authorList>
            <consortium name="EnsemblMetazoa"/>
        </authorList>
    </citation>
    <scope>IDENTIFICATION</scope>
</reference>
<sequence>MEEKQAQQSEQSSSSSDATTSQSLINIVVKTSKERESFQIEHDAGVERLRQLVSERYKVEPSKICLIFSGKILKDGDTLENHKMKDGYIVHLVIRDTGKMPSTSTTSAGSSATTTTTNTSSTGNDSSSSTAIPNPTNPSTGFNLNPGSLPSFPNLGMFLNSSGSSLNNLNQMFVQQLNNPEMIRQMLDSPLMQNLYSNPEIFRSILSASPEFQQLVERNPELNHVFSNPEILRQTFDMMRNPAAFQELMRSHDRAMSNLESLPGGYNALRRMYTELQEPMMNAAQEQFGINPFASNTNSTSTTTPSNTENREPLPNPWQRSATSGSVPAPNMNLNRAASGAAGSTRGPLRDFLNLGQFLNNNESSSSPPLWNIVQVCPFDNFYPFLDLILFFLPNRPCLVTEERGPLWKQVIHHQTVSTL</sequence>
<organism evidence="3">
    <name type="scientific">Sarcoptes scabiei</name>
    <name type="common">Itch mite</name>
    <name type="synonym">Acarus scabiei</name>
    <dbReference type="NCBI Taxonomy" id="52283"/>
    <lineage>
        <taxon>Eukaryota</taxon>
        <taxon>Metazoa</taxon>
        <taxon>Ecdysozoa</taxon>
        <taxon>Arthropoda</taxon>
        <taxon>Chelicerata</taxon>
        <taxon>Arachnida</taxon>
        <taxon>Acari</taxon>
        <taxon>Acariformes</taxon>
        <taxon>Sarcoptiformes</taxon>
        <taxon>Astigmata</taxon>
        <taxon>Psoroptidia</taxon>
        <taxon>Sarcoptoidea</taxon>
        <taxon>Sarcoptidae</taxon>
        <taxon>Sarcoptinae</taxon>
        <taxon>Sarcoptes</taxon>
    </lineage>
</organism>
<evidence type="ECO:0000313" key="4">
    <source>
        <dbReference type="EnsemblMetazoa" id="KAF7493003.1"/>
    </source>
</evidence>
<dbReference type="PANTHER" id="PTHR10677:SF3">
    <property type="entry name" value="FI07626P-RELATED"/>
    <property type="match status" value="1"/>
</dbReference>
<reference evidence="3" key="2">
    <citation type="submission" date="2020-01" db="EMBL/GenBank/DDBJ databases">
        <authorList>
            <person name="Korhonen P.K.K."/>
            <person name="Guangxu M.G."/>
            <person name="Wang T.W."/>
            <person name="Stroehlein A.J.S."/>
            <person name="Young N.D."/>
            <person name="Ang C.-S.A."/>
            <person name="Fernando D.W.F."/>
            <person name="Lu H.L."/>
            <person name="Taylor S.T."/>
            <person name="Ehtesham M.E.M."/>
            <person name="Najaraj S.H.N."/>
            <person name="Harsha G.H.G."/>
            <person name="Madugundu A.M."/>
            <person name="Renuse S.R."/>
            <person name="Holt D.H."/>
            <person name="Pandey A.P."/>
            <person name="Papenfuss A.P."/>
            <person name="Gasser R.B.G."/>
            <person name="Fischer K.F."/>
        </authorList>
    </citation>
    <scope>NUCLEOTIDE SEQUENCE</scope>
    <source>
        <strain evidence="3">SSS_KF_BRIS2020</strain>
    </source>
</reference>
<name>A0A834VGT6_SARSC</name>
<feature type="region of interest" description="Disordered" evidence="1">
    <location>
        <begin position="1"/>
        <end position="21"/>
    </location>
</feature>
<dbReference type="SMART" id="SM00213">
    <property type="entry name" value="UBQ"/>
    <property type="match status" value="1"/>
</dbReference>
<dbReference type="Proteomes" id="UP000070412">
    <property type="component" value="Unassembled WGS sequence"/>
</dbReference>
<dbReference type="PANTHER" id="PTHR10677">
    <property type="entry name" value="UBIQUILIN"/>
    <property type="match status" value="1"/>
</dbReference>
<dbReference type="GO" id="GO:0031593">
    <property type="term" value="F:polyubiquitin modification-dependent protein binding"/>
    <property type="evidence" value="ECO:0007669"/>
    <property type="project" value="TreeGrafter"/>
</dbReference>
<dbReference type="InterPro" id="IPR000626">
    <property type="entry name" value="Ubiquitin-like_dom"/>
</dbReference>
<dbReference type="Gene3D" id="1.10.260.100">
    <property type="match status" value="1"/>
</dbReference>
<dbReference type="Pfam" id="PF23195">
    <property type="entry name" value="UBQLN1"/>
    <property type="match status" value="1"/>
</dbReference>
<dbReference type="InterPro" id="IPR015496">
    <property type="entry name" value="Ubiquilin"/>
</dbReference>
<evidence type="ECO:0000259" key="2">
    <source>
        <dbReference type="PROSITE" id="PS50053"/>
    </source>
</evidence>
<evidence type="ECO:0000256" key="1">
    <source>
        <dbReference type="SAM" id="MobiDB-lite"/>
    </source>
</evidence>
<dbReference type="PROSITE" id="PS50053">
    <property type="entry name" value="UBIQUITIN_2"/>
    <property type="match status" value="1"/>
</dbReference>
<dbReference type="FunFam" id="1.10.260.100:FF:000001">
    <property type="entry name" value="Ubiquilin 1"/>
    <property type="match status" value="1"/>
</dbReference>
<dbReference type="SMART" id="SM00727">
    <property type="entry name" value="STI1"/>
    <property type="match status" value="2"/>
</dbReference>
<gene>
    <name evidence="3" type="ORF">SSS_7767</name>
</gene>
<dbReference type="EMBL" id="WVUK01000056">
    <property type="protein sequence ID" value="KAF7493003.1"/>
    <property type="molecule type" value="Genomic_DNA"/>
</dbReference>
<dbReference type="Pfam" id="PF00240">
    <property type="entry name" value="ubiquitin"/>
    <property type="match status" value="1"/>
</dbReference>
<proteinExistence type="predicted"/>
<feature type="compositionally biased region" description="Low complexity" evidence="1">
    <location>
        <begin position="295"/>
        <end position="308"/>
    </location>
</feature>
<dbReference type="InterPro" id="IPR029071">
    <property type="entry name" value="Ubiquitin-like_domsf"/>
</dbReference>
<feature type="domain" description="Ubiquitin-like" evidence="2">
    <location>
        <begin position="25"/>
        <end position="99"/>
    </location>
</feature>
<feature type="compositionally biased region" description="Low complexity" evidence="1">
    <location>
        <begin position="102"/>
        <end position="130"/>
    </location>
</feature>
<dbReference type="AlphaFoldDB" id="A0A834VGT6"/>
<accession>A0A834VGT6</accession>
<dbReference type="GO" id="GO:0006511">
    <property type="term" value="P:ubiquitin-dependent protein catabolic process"/>
    <property type="evidence" value="ECO:0007669"/>
    <property type="project" value="TreeGrafter"/>
</dbReference>
<dbReference type="OrthoDB" id="9450922at2759"/>
<dbReference type="InterPro" id="IPR006636">
    <property type="entry name" value="STI1_HS-bd"/>
</dbReference>
<feature type="region of interest" description="Disordered" evidence="1">
    <location>
        <begin position="291"/>
        <end position="345"/>
    </location>
</feature>
<feature type="compositionally biased region" description="Polar residues" evidence="1">
    <location>
        <begin position="131"/>
        <end position="145"/>
    </location>
</feature>
<feature type="compositionally biased region" description="Polar residues" evidence="1">
    <location>
        <begin position="318"/>
        <end position="336"/>
    </location>
</feature>
<reference evidence="5" key="1">
    <citation type="journal article" date="2020" name="PLoS Negl. Trop. Dis.">
        <title>High-quality nuclear genome for Sarcoptes scabiei-A critical resource for a neglected parasite.</title>
        <authorList>
            <person name="Korhonen P.K."/>
            <person name="Gasser R.B."/>
            <person name="Ma G."/>
            <person name="Wang T."/>
            <person name="Stroehlein A.J."/>
            <person name="Young N.D."/>
            <person name="Ang C.S."/>
            <person name="Fernando D.D."/>
            <person name="Lu H.C."/>
            <person name="Taylor S."/>
            <person name="Reynolds S.L."/>
            <person name="Mofiz E."/>
            <person name="Najaraj S.H."/>
            <person name="Gowda H."/>
            <person name="Madugundu A."/>
            <person name="Renuse S."/>
            <person name="Holt D."/>
            <person name="Pandey A."/>
            <person name="Papenfuss A.T."/>
            <person name="Fischer K."/>
        </authorList>
    </citation>
    <scope>NUCLEOTIDE SEQUENCE [LARGE SCALE GENOMIC DNA]</scope>
</reference>
<dbReference type="Gene3D" id="3.10.20.90">
    <property type="entry name" value="Phosphatidylinositol 3-kinase Catalytic Subunit, Chain A, domain 1"/>
    <property type="match status" value="1"/>
</dbReference>
<keyword evidence="5" id="KW-1185">Reference proteome</keyword>
<dbReference type="EnsemblMetazoa" id="SSS_7767s_mrna">
    <property type="protein sequence ID" value="KAF7493003.1"/>
    <property type="gene ID" value="SSS_7767"/>
</dbReference>